<feature type="signal peptide" evidence="2">
    <location>
        <begin position="1"/>
        <end position="22"/>
    </location>
</feature>
<keyword evidence="2" id="KW-0732">Signal</keyword>
<dbReference type="Proteomes" id="UP001303473">
    <property type="component" value="Unassembled WGS sequence"/>
</dbReference>
<keyword evidence="4" id="KW-1185">Reference proteome</keyword>
<evidence type="ECO:0000313" key="4">
    <source>
        <dbReference type="Proteomes" id="UP001303473"/>
    </source>
</evidence>
<protein>
    <recommendedName>
        <fullName evidence="5">Secreted protein</fullName>
    </recommendedName>
</protein>
<proteinExistence type="predicted"/>
<dbReference type="AlphaFoldDB" id="A0AAN6SA11"/>
<evidence type="ECO:0000256" key="1">
    <source>
        <dbReference type="SAM" id="MobiDB-lite"/>
    </source>
</evidence>
<reference evidence="4" key="1">
    <citation type="journal article" date="2023" name="Mol. Phylogenet. Evol.">
        <title>Genome-scale phylogeny and comparative genomics of the fungal order Sordariales.</title>
        <authorList>
            <person name="Hensen N."/>
            <person name="Bonometti L."/>
            <person name="Westerberg I."/>
            <person name="Brannstrom I.O."/>
            <person name="Guillou S."/>
            <person name="Cros-Aarteil S."/>
            <person name="Calhoun S."/>
            <person name="Haridas S."/>
            <person name="Kuo A."/>
            <person name="Mondo S."/>
            <person name="Pangilinan J."/>
            <person name="Riley R."/>
            <person name="LaButti K."/>
            <person name="Andreopoulos B."/>
            <person name="Lipzen A."/>
            <person name="Chen C."/>
            <person name="Yan M."/>
            <person name="Daum C."/>
            <person name="Ng V."/>
            <person name="Clum A."/>
            <person name="Steindorff A."/>
            <person name="Ohm R.A."/>
            <person name="Martin F."/>
            <person name="Silar P."/>
            <person name="Natvig D.O."/>
            <person name="Lalanne C."/>
            <person name="Gautier V."/>
            <person name="Ament-Velasquez S.L."/>
            <person name="Kruys A."/>
            <person name="Hutchinson M.I."/>
            <person name="Powell A.J."/>
            <person name="Barry K."/>
            <person name="Miller A.N."/>
            <person name="Grigoriev I.V."/>
            <person name="Debuchy R."/>
            <person name="Gladieux P."/>
            <person name="Hiltunen Thoren M."/>
            <person name="Johannesson H."/>
        </authorList>
    </citation>
    <scope>NUCLEOTIDE SEQUENCE [LARGE SCALE GENOMIC DNA]</scope>
    <source>
        <strain evidence="4">CBS 340.73</strain>
    </source>
</reference>
<feature type="chain" id="PRO_5042971236" description="Secreted protein" evidence="2">
    <location>
        <begin position="23"/>
        <end position="177"/>
    </location>
</feature>
<gene>
    <name evidence="3" type="ORF">QBC46DRAFT_63742</name>
</gene>
<evidence type="ECO:0000313" key="3">
    <source>
        <dbReference type="EMBL" id="KAK3945980.1"/>
    </source>
</evidence>
<accession>A0AAN6SA11</accession>
<comment type="caution">
    <text evidence="3">The sequence shown here is derived from an EMBL/GenBank/DDBJ whole genome shotgun (WGS) entry which is preliminary data.</text>
</comment>
<dbReference type="EMBL" id="MU853753">
    <property type="protein sequence ID" value="KAK3945980.1"/>
    <property type="molecule type" value="Genomic_DNA"/>
</dbReference>
<sequence length="177" mass="19684">MRRVVNVKFLLISVLASRPARGLEVHRAPAAASRRRSTQQTFWRFPPTGSYGSYQICVENHHNTAGRKARKKRIIIRFCAHREPRDAPCMTEHAFCTTDEDKLANVCIPLSSHWRPSTLKPLMNQTDRRQPAYCCPSPIPCPGLAGNGRNGRRSGPTDARPGVGQAASQTPSPHPHT</sequence>
<feature type="region of interest" description="Disordered" evidence="1">
    <location>
        <begin position="145"/>
        <end position="177"/>
    </location>
</feature>
<name>A0AAN6SA11_9PEZI</name>
<organism evidence="3 4">
    <name type="scientific">Diplogelasinospora grovesii</name>
    <dbReference type="NCBI Taxonomy" id="303347"/>
    <lineage>
        <taxon>Eukaryota</taxon>
        <taxon>Fungi</taxon>
        <taxon>Dikarya</taxon>
        <taxon>Ascomycota</taxon>
        <taxon>Pezizomycotina</taxon>
        <taxon>Sordariomycetes</taxon>
        <taxon>Sordariomycetidae</taxon>
        <taxon>Sordariales</taxon>
        <taxon>Diplogelasinosporaceae</taxon>
        <taxon>Diplogelasinospora</taxon>
    </lineage>
</organism>
<evidence type="ECO:0008006" key="5">
    <source>
        <dbReference type="Google" id="ProtNLM"/>
    </source>
</evidence>
<evidence type="ECO:0000256" key="2">
    <source>
        <dbReference type="SAM" id="SignalP"/>
    </source>
</evidence>